<reference evidence="2 3" key="1">
    <citation type="journal article" date="2012" name="J. Bacteriol.">
        <title>Draft Genome Sequence of Novosphingobium nitrogenifigens Y88T.</title>
        <authorList>
            <person name="Strabala T.J."/>
            <person name="Macdonald L."/>
            <person name="Liu V."/>
            <person name="Smit A.M."/>
        </authorList>
    </citation>
    <scope>NUCLEOTIDE SEQUENCE [LARGE SCALE GENOMIC DNA]</scope>
    <source>
        <strain evidence="2 3">DSM 19370</strain>
    </source>
</reference>
<dbReference type="AlphaFoldDB" id="F1ZD50"/>
<feature type="chain" id="PRO_5003277753" evidence="1">
    <location>
        <begin position="28"/>
        <end position="125"/>
    </location>
</feature>
<keyword evidence="3" id="KW-1185">Reference proteome</keyword>
<dbReference type="STRING" id="983920.Y88_3773"/>
<comment type="caution">
    <text evidence="2">The sequence shown here is derived from an EMBL/GenBank/DDBJ whole genome shotgun (WGS) entry which is preliminary data.</text>
</comment>
<dbReference type="HOGENOM" id="CLU_1990347_0_0_5"/>
<dbReference type="OrthoDB" id="7510900at2"/>
<feature type="signal peptide" evidence="1">
    <location>
        <begin position="1"/>
        <end position="27"/>
    </location>
</feature>
<dbReference type="EMBL" id="AEWJ01000065">
    <property type="protein sequence ID" value="EGD57463.1"/>
    <property type="molecule type" value="Genomic_DNA"/>
</dbReference>
<evidence type="ECO:0000256" key="1">
    <source>
        <dbReference type="SAM" id="SignalP"/>
    </source>
</evidence>
<accession>F1ZD50</accession>
<name>F1ZD50_9SPHN</name>
<evidence type="ECO:0000313" key="2">
    <source>
        <dbReference type="EMBL" id="EGD57463.1"/>
    </source>
</evidence>
<evidence type="ECO:0000313" key="3">
    <source>
        <dbReference type="Proteomes" id="UP000004728"/>
    </source>
</evidence>
<dbReference type="Proteomes" id="UP000004728">
    <property type="component" value="Unassembled WGS sequence"/>
</dbReference>
<protein>
    <submittedName>
        <fullName evidence="2">Uncharacterized protein</fullName>
    </submittedName>
</protein>
<keyword evidence="1" id="KW-0732">Signal</keyword>
<dbReference type="InParanoid" id="F1ZD50"/>
<organism evidence="2 3">
    <name type="scientific">Novosphingobium nitrogenifigens DSM 19370</name>
    <dbReference type="NCBI Taxonomy" id="983920"/>
    <lineage>
        <taxon>Bacteria</taxon>
        <taxon>Pseudomonadati</taxon>
        <taxon>Pseudomonadota</taxon>
        <taxon>Alphaproteobacteria</taxon>
        <taxon>Sphingomonadales</taxon>
        <taxon>Sphingomonadaceae</taxon>
        <taxon>Novosphingobium</taxon>
    </lineage>
</organism>
<dbReference type="RefSeq" id="WP_008071378.1">
    <property type="nucleotide sequence ID" value="NZ_AQWK01000004.1"/>
</dbReference>
<gene>
    <name evidence="2" type="ORF">Y88_3773</name>
</gene>
<sequence>MTIRLPRLKTLTLALGAALVASAPAYADPWDHRGPGPGPGFHGRDIGAVCSNGRARELEGRLRHAVDEHRIDFRAARRIHGSIERLQRRSDRACFRHDDREIHRIADQYDGISVWIDREASHRRW</sequence>
<proteinExistence type="predicted"/>